<organism evidence="1 2">
    <name type="scientific">Citrobacter freundii</name>
    <dbReference type="NCBI Taxonomy" id="546"/>
    <lineage>
        <taxon>Bacteria</taxon>
        <taxon>Pseudomonadati</taxon>
        <taxon>Pseudomonadota</taxon>
        <taxon>Gammaproteobacteria</taxon>
        <taxon>Enterobacterales</taxon>
        <taxon>Enterobacteriaceae</taxon>
        <taxon>Citrobacter</taxon>
        <taxon>Citrobacter freundii complex</taxon>
    </lineage>
</organism>
<accession>A0AAP6CSP1</accession>
<dbReference type="Proteomes" id="UP001278087">
    <property type="component" value="Unassembled WGS sequence"/>
</dbReference>
<evidence type="ECO:0000313" key="1">
    <source>
        <dbReference type="EMBL" id="MDW2760210.1"/>
    </source>
</evidence>
<dbReference type="RefSeq" id="WP_264363787.1">
    <property type="nucleotide sequence ID" value="NZ_CP119048.1"/>
</dbReference>
<dbReference type="EMBL" id="JAWPBU010000021">
    <property type="protein sequence ID" value="MDW2760210.1"/>
    <property type="molecule type" value="Genomic_DNA"/>
</dbReference>
<evidence type="ECO:0000313" key="2">
    <source>
        <dbReference type="Proteomes" id="UP001278087"/>
    </source>
</evidence>
<name>A0AAP6CSP1_CITFR</name>
<proteinExistence type="predicted"/>
<reference evidence="1" key="1">
    <citation type="submission" date="2023-10" db="EMBL/GenBank/DDBJ databases">
        <title>Fecal carriage and genetic characteristics of carbapenem-resistant Enterobacterales among healthy adults from four provinces of China.</title>
        <authorList>
            <person name="Li Y."/>
            <person name="Zhang R."/>
        </authorList>
    </citation>
    <scope>NUCLEOTIDE SEQUENCE</scope>
    <source>
        <strain evidence="1">HN-136</strain>
    </source>
</reference>
<sequence length="242" mass="26139">MTTNNHPAHGPVSLDRLHQIHETLSKASAQSDGGNLGYAMADAVKVIDEVIASFLAEPVGEVVLGEYDDCGSHPDAKVVCIAADGQADWENFSDGTRLYAVPPAPVSIDERAAFNAWNNDENFPIAGVGAKNAAWLAWQARAAMLHGAEPLTTAYKFPMQPLAIDAHGTLRFKENPIVSKLLDYATEHGYGLNEIALEEFEAEDQMQLAQLIGYSLPGYGTLSYVTDESFECASAITPQNMR</sequence>
<gene>
    <name evidence="1" type="ORF">RYZ67_17225</name>
</gene>
<protein>
    <submittedName>
        <fullName evidence="1">Uncharacterized protein</fullName>
    </submittedName>
</protein>
<comment type="caution">
    <text evidence="1">The sequence shown here is derived from an EMBL/GenBank/DDBJ whole genome shotgun (WGS) entry which is preliminary data.</text>
</comment>
<dbReference type="AlphaFoldDB" id="A0AAP6CSP1"/>